<comment type="caution">
    <text evidence="13">The sequence shown here is derived from an EMBL/GenBank/DDBJ whole genome shotgun (WGS) entry which is preliminary data.</text>
</comment>
<dbReference type="GO" id="GO:0005525">
    <property type="term" value="F:GTP binding"/>
    <property type="evidence" value="ECO:0007669"/>
    <property type="project" value="UniProtKB-KW"/>
</dbReference>
<comment type="similarity">
    <text evidence="2">Belongs to the tRNA(His) guanylyltransferase family.</text>
</comment>
<dbReference type="OrthoDB" id="4547336at2"/>
<evidence type="ECO:0000256" key="1">
    <source>
        <dbReference type="ARBA" id="ARBA00001946"/>
    </source>
</evidence>
<evidence type="ECO:0000256" key="4">
    <source>
        <dbReference type="ARBA" id="ARBA00022679"/>
    </source>
</evidence>
<dbReference type="STRING" id="1907941.BKE30_01070"/>
<keyword evidence="5" id="KW-0819">tRNA processing</keyword>
<evidence type="ECO:0000313" key="14">
    <source>
        <dbReference type="Proteomes" id="UP000192132"/>
    </source>
</evidence>
<evidence type="ECO:0000256" key="10">
    <source>
        <dbReference type="ARBA" id="ARBA00023134"/>
    </source>
</evidence>
<feature type="domain" description="tRNAHis guanylyltransferase catalytic" evidence="11">
    <location>
        <begin position="8"/>
        <end position="130"/>
    </location>
</feature>
<protein>
    <recommendedName>
        <fullName evidence="3">tRNA(His) guanylyltransferase</fullName>
        <ecNumber evidence="3">2.7.7.79</ecNumber>
    </recommendedName>
</protein>
<dbReference type="GO" id="GO:0006400">
    <property type="term" value="P:tRNA modification"/>
    <property type="evidence" value="ECO:0007669"/>
    <property type="project" value="InterPro"/>
</dbReference>
<keyword evidence="8" id="KW-0547">Nucleotide-binding</keyword>
<evidence type="ECO:0000256" key="7">
    <source>
        <dbReference type="ARBA" id="ARBA00022723"/>
    </source>
</evidence>
<dbReference type="InterPro" id="IPR024956">
    <property type="entry name" value="tRNAHis_GuaTrfase_cat"/>
</dbReference>
<dbReference type="RefSeq" id="WP_076876816.1">
    <property type="nucleotide sequence ID" value="NZ_MLCN01000003.1"/>
</dbReference>
<dbReference type="InterPro" id="IPR038469">
    <property type="entry name" value="tRNAHis_GuaTrfase_Thg1_sf"/>
</dbReference>
<evidence type="ECO:0000256" key="6">
    <source>
        <dbReference type="ARBA" id="ARBA00022695"/>
    </source>
</evidence>
<dbReference type="GO" id="GO:0000287">
    <property type="term" value="F:magnesium ion binding"/>
    <property type="evidence" value="ECO:0007669"/>
    <property type="project" value="InterPro"/>
</dbReference>
<comment type="cofactor">
    <cofactor evidence="1">
        <name>Mg(2+)</name>
        <dbReference type="ChEBI" id="CHEBI:18420"/>
    </cofactor>
</comment>
<proteinExistence type="inferred from homology"/>
<organism evidence="13 14">
    <name type="scientific">Alkanindiges hydrocarboniclasticus</name>
    <dbReference type="NCBI Taxonomy" id="1907941"/>
    <lineage>
        <taxon>Bacteria</taxon>
        <taxon>Pseudomonadati</taxon>
        <taxon>Pseudomonadota</taxon>
        <taxon>Gammaproteobacteria</taxon>
        <taxon>Moraxellales</taxon>
        <taxon>Moraxellaceae</taxon>
        <taxon>Alkanindiges</taxon>
    </lineage>
</organism>
<evidence type="ECO:0000256" key="5">
    <source>
        <dbReference type="ARBA" id="ARBA00022694"/>
    </source>
</evidence>
<evidence type="ECO:0000256" key="8">
    <source>
        <dbReference type="ARBA" id="ARBA00022741"/>
    </source>
</evidence>
<dbReference type="PANTHER" id="PTHR12729">
    <property type="entry name" value="TRNA(HIS) GUANYLYLTRANSFERASE-RELATED"/>
    <property type="match status" value="1"/>
</dbReference>
<feature type="domain" description="Thg1 C-terminal" evidence="12">
    <location>
        <begin position="134"/>
        <end position="226"/>
    </location>
</feature>
<evidence type="ECO:0000256" key="9">
    <source>
        <dbReference type="ARBA" id="ARBA00022842"/>
    </source>
</evidence>
<reference evidence="13 14" key="1">
    <citation type="submission" date="2016-10" db="EMBL/GenBank/DDBJ databases">
        <title>Draft Genome sequence of Alkanindiges sp. strain H1.</title>
        <authorList>
            <person name="Subhash Y."/>
            <person name="Lee S."/>
        </authorList>
    </citation>
    <scope>NUCLEOTIDE SEQUENCE [LARGE SCALE GENOMIC DNA]</scope>
    <source>
        <strain evidence="13 14">H1</strain>
    </source>
</reference>
<keyword evidence="9" id="KW-0460">Magnesium</keyword>
<dbReference type="EC" id="2.7.7.79" evidence="3"/>
<name>A0A1S8CZU8_9GAMM</name>
<dbReference type="InterPro" id="IPR025845">
    <property type="entry name" value="Thg1_C_dom"/>
</dbReference>
<dbReference type="Proteomes" id="UP000192132">
    <property type="component" value="Unassembled WGS sequence"/>
</dbReference>
<dbReference type="Pfam" id="PF14413">
    <property type="entry name" value="Thg1C"/>
    <property type="match status" value="1"/>
</dbReference>
<dbReference type="InterPro" id="IPR007537">
    <property type="entry name" value="tRNAHis_GuaTrfase_Thg1"/>
</dbReference>
<evidence type="ECO:0000259" key="11">
    <source>
        <dbReference type="Pfam" id="PF04446"/>
    </source>
</evidence>
<keyword evidence="7" id="KW-0479">Metal-binding</keyword>
<dbReference type="AlphaFoldDB" id="A0A1S8CZU8"/>
<evidence type="ECO:0000313" key="13">
    <source>
        <dbReference type="EMBL" id="ONG42126.1"/>
    </source>
</evidence>
<dbReference type="Gene3D" id="3.30.70.3000">
    <property type="match status" value="1"/>
</dbReference>
<sequence>MKFEALDKKMRVFETAHDYCVLPEVYIVVRLDGRNFTRQTKELWDLEVPFDIRFRDAMINTTHHLMNCGFHVVYGYTQSDEISLLLAPDEATFGRKTRKLISILAGEASAAFTLQMQQIACFDARICELPSIDIVEDYFAWRQEDAHRNSLNAHSYWLLRKQGQSVQAATNYLVGRTVSEKNELLFQNGINFNDLPAWQKRGTGLYWQAYEKQAVNPLTQQAVTTTRRKIQADLELPLGLPYKQFIHQLL</sequence>
<evidence type="ECO:0000256" key="2">
    <source>
        <dbReference type="ARBA" id="ARBA00010113"/>
    </source>
</evidence>
<keyword evidence="10" id="KW-0342">GTP-binding</keyword>
<evidence type="ECO:0000259" key="12">
    <source>
        <dbReference type="Pfam" id="PF14413"/>
    </source>
</evidence>
<gene>
    <name evidence="13" type="ORF">BKE30_01070</name>
</gene>
<dbReference type="GO" id="GO:0008193">
    <property type="term" value="F:tRNA guanylyltransferase activity"/>
    <property type="evidence" value="ECO:0007669"/>
    <property type="project" value="UniProtKB-EC"/>
</dbReference>
<dbReference type="PANTHER" id="PTHR12729:SF6">
    <property type="entry name" value="TRNA(HIS) GUANYLYLTRANSFERASE-RELATED"/>
    <property type="match status" value="1"/>
</dbReference>
<keyword evidence="6 13" id="KW-0548">Nucleotidyltransferase</keyword>
<keyword evidence="14" id="KW-1185">Reference proteome</keyword>
<evidence type="ECO:0000256" key="3">
    <source>
        <dbReference type="ARBA" id="ARBA00012511"/>
    </source>
</evidence>
<dbReference type="EMBL" id="MLCN01000003">
    <property type="protein sequence ID" value="ONG42126.1"/>
    <property type="molecule type" value="Genomic_DNA"/>
</dbReference>
<dbReference type="Pfam" id="PF04446">
    <property type="entry name" value="Thg1"/>
    <property type="match status" value="1"/>
</dbReference>
<accession>A0A1S8CZU8</accession>
<keyword evidence="4 13" id="KW-0808">Transferase</keyword>